<proteinExistence type="predicted"/>
<dbReference type="AlphaFoldDB" id="A0A1M4TJU3"/>
<dbReference type="EMBL" id="FQUQ01000001">
    <property type="protein sequence ID" value="SHE44759.1"/>
    <property type="molecule type" value="Genomic_DNA"/>
</dbReference>
<reference evidence="3" key="1">
    <citation type="submission" date="2016-11" db="EMBL/GenBank/DDBJ databases">
        <authorList>
            <person name="Varghese N."/>
            <person name="Submissions S."/>
        </authorList>
    </citation>
    <scope>NUCLEOTIDE SEQUENCE [LARGE SCALE GENOMIC DNA]</scope>
    <source>
        <strain evidence="3">DSM 16990</strain>
    </source>
</reference>
<evidence type="ECO:0000313" key="3">
    <source>
        <dbReference type="Proteomes" id="UP000184287"/>
    </source>
</evidence>
<dbReference type="STRING" id="288992.SAMN04488522_101220"/>
<organism evidence="2 3">
    <name type="scientific">Pedobacter caeni</name>
    <dbReference type="NCBI Taxonomy" id="288992"/>
    <lineage>
        <taxon>Bacteria</taxon>
        <taxon>Pseudomonadati</taxon>
        <taxon>Bacteroidota</taxon>
        <taxon>Sphingobacteriia</taxon>
        <taxon>Sphingobacteriales</taxon>
        <taxon>Sphingobacteriaceae</taxon>
        <taxon>Pedobacter</taxon>
    </lineage>
</organism>
<protein>
    <recommendedName>
        <fullName evidence="1">Luciferase domain-containing protein</fullName>
    </recommendedName>
</protein>
<feature type="domain" description="Luciferase" evidence="1">
    <location>
        <begin position="75"/>
        <end position="137"/>
    </location>
</feature>
<dbReference type="Proteomes" id="UP000184287">
    <property type="component" value="Unassembled WGS sequence"/>
</dbReference>
<dbReference type="Pfam" id="PF17648">
    <property type="entry name" value="Luciferase"/>
    <property type="match status" value="1"/>
</dbReference>
<gene>
    <name evidence="2" type="ORF">SAMN04488522_101220</name>
</gene>
<dbReference type="InterPro" id="IPR040841">
    <property type="entry name" value="Luciferase_dom"/>
</dbReference>
<sequence length="151" mass="17812">MKKDSSFSFVVRHLSFLKHIPLFPQVFDSLLKIRIFVTKPYLLDWFDEIEAEVLSWDEADISLHRYGGLQFNYKGKEIGHLHSNGLLDVLYHKDTKLRLLKEGRIEPHHVFEKSGWISFYIFTNGDKDYAKELLKMAYDRRVAGNLLICSY</sequence>
<evidence type="ECO:0000313" key="2">
    <source>
        <dbReference type="EMBL" id="SHE44759.1"/>
    </source>
</evidence>
<keyword evidence="3" id="KW-1185">Reference proteome</keyword>
<accession>A0A1M4TJU3</accession>
<dbReference type="RefSeq" id="WP_200800867.1">
    <property type="nucleotide sequence ID" value="NZ_FQUQ01000001.1"/>
</dbReference>
<name>A0A1M4TJU3_9SPHI</name>
<evidence type="ECO:0000259" key="1">
    <source>
        <dbReference type="Pfam" id="PF17648"/>
    </source>
</evidence>